<evidence type="ECO:0000313" key="3">
    <source>
        <dbReference type="Proteomes" id="UP001268610"/>
    </source>
</evidence>
<organism evidence="2 3">
    <name type="scientific">Rhizobium hidalgonense</name>
    <dbReference type="NCBI Taxonomy" id="1538159"/>
    <lineage>
        <taxon>Bacteria</taxon>
        <taxon>Pseudomonadati</taxon>
        <taxon>Pseudomonadota</taxon>
        <taxon>Alphaproteobacteria</taxon>
        <taxon>Hyphomicrobiales</taxon>
        <taxon>Rhizobiaceae</taxon>
        <taxon>Rhizobium/Agrobacterium group</taxon>
        <taxon>Rhizobium</taxon>
    </lineage>
</organism>
<name>A0AAJ2GYN6_9HYPH</name>
<dbReference type="InterPro" id="IPR002575">
    <property type="entry name" value="Aminoglycoside_PTrfase"/>
</dbReference>
<dbReference type="AlphaFoldDB" id="A0AAJ2GYN6"/>
<evidence type="ECO:0000259" key="1">
    <source>
        <dbReference type="Pfam" id="PF01636"/>
    </source>
</evidence>
<reference evidence="2" key="1">
    <citation type="submission" date="2023-04" db="EMBL/GenBank/DDBJ databases">
        <title>Genomic characterization of faba bean (Vicia faba) microsymbionts in Mexican soils.</title>
        <authorList>
            <person name="Rivera Orduna F.N."/>
            <person name="Guevara-Luna J."/>
            <person name="Yan J."/>
            <person name="Arroyo-Herrera I."/>
            <person name="Li Y."/>
            <person name="Vasquez-Murrieta M.S."/>
            <person name="Wang E.T."/>
        </authorList>
    </citation>
    <scope>NUCLEOTIDE SEQUENCE</scope>
    <source>
        <strain evidence="2">CH26</strain>
    </source>
</reference>
<comment type="caution">
    <text evidence="2">The sequence shown here is derived from an EMBL/GenBank/DDBJ whole genome shotgun (WGS) entry which is preliminary data.</text>
</comment>
<protein>
    <submittedName>
        <fullName evidence="2">Phosphotransferase</fullName>
    </submittedName>
</protein>
<dbReference type="Proteomes" id="UP001268610">
    <property type="component" value="Unassembled WGS sequence"/>
</dbReference>
<feature type="non-terminal residue" evidence="2">
    <location>
        <position position="1"/>
    </location>
</feature>
<dbReference type="RefSeq" id="WP_310866411.1">
    <property type="nucleotide sequence ID" value="NZ_JAVLSF010000699.1"/>
</dbReference>
<proteinExistence type="predicted"/>
<gene>
    <name evidence="2" type="ORF">RJJ65_37950</name>
</gene>
<dbReference type="EMBL" id="JAVLSF010000699">
    <property type="protein sequence ID" value="MDR9778327.1"/>
    <property type="molecule type" value="Genomic_DNA"/>
</dbReference>
<evidence type="ECO:0000313" key="2">
    <source>
        <dbReference type="EMBL" id="MDR9778327.1"/>
    </source>
</evidence>
<dbReference type="Pfam" id="PF01636">
    <property type="entry name" value="APH"/>
    <property type="match status" value="1"/>
</dbReference>
<dbReference type="SUPFAM" id="SSF56112">
    <property type="entry name" value="Protein kinase-like (PK-like)"/>
    <property type="match status" value="1"/>
</dbReference>
<dbReference type="Gene3D" id="3.90.1200.10">
    <property type="match status" value="1"/>
</dbReference>
<sequence length="146" mass="16889">DTLLSHVLNSDTADHYYQQAMDQLLHLQQLPTIQGLIPAYDAQKLMAEMHLFDEWFVRQYLNIELTEQETTLIQNTYQMLTNAALAQPQVVVHRDYHCRNLMVLENDSATNNACLGVIDFQDAVIGAYTYDLISMLRDAYVQWPTH</sequence>
<feature type="domain" description="Aminoglycoside phosphotransferase" evidence="1">
    <location>
        <begin position="8"/>
        <end position="143"/>
    </location>
</feature>
<accession>A0AAJ2GYN6</accession>
<dbReference type="InterPro" id="IPR011009">
    <property type="entry name" value="Kinase-like_dom_sf"/>
</dbReference>
<feature type="non-terminal residue" evidence="2">
    <location>
        <position position="146"/>
    </location>
</feature>